<evidence type="ECO:0000256" key="5">
    <source>
        <dbReference type="ARBA" id="ARBA00022833"/>
    </source>
</evidence>
<proteinExistence type="predicted"/>
<evidence type="ECO:0000256" key="6">
    <source>
        <dbReference type="PROSITE-ProRule" id="PRU00175"/>
    </source>
</evidence>
<dbReference type="SUPFAM" id="SSF57850">
    <property type="entry name" value="RING/U-box"/>
    <property type="match status" value="1"/>
</dbReference>
<dbReference type="PROSITE" id="PS50089">
    <property type="entry name" value="ZF_RING_2"/>
    <property type="match status" value="1"/>
</dbReference>
<dbReference type="EMBL" id="QZWG01000001">
    <property type="protein sequence ID" value="RZC29959.1"/>
    <property type="molecule type" value="Genomic_DNA"/>
</dbReference>
<dbReference type="Proteomes" id="UP000053555">
    <property type="component" value="Unassembled WGS sequence"/>
</dbReference>
<keyword evidence="3" id="KW-0479">Metal-binding</keyword>
<dbReference type="InterPro" id="IPR013083">
    <property type="entry name" value="Znf_RING/FYVE/PHD"/>
</dbReference>
<dbReference type="Gramene" id="XM_028351243.1">
    <property type="protein sequence ID" value="XP_028207044.1"/>
    <property type="gene ID" value="LOC114390474"/>
</dbReference>
<evidence type="ECO:0000313" key="9">
    <source>
        <dbReference type="EMBL" id="RZC29959.1"/>
    </source>
</evidence>
<dbReference type="Pfam" id="PF13639">
    <property type="entry name" value="zf-RING_2"/>
    <property type="match status" value="1"/>
</dbReference>
<dbReference type="SMART" id="SM00744">
    <property type="entry name" value="RINGv"/>
    <property type="match status" value="1"/>
</dbReference>
<evidence type="ECO:0000313" key="10">
    <source>
        <dbReference type="Proteomes" id="UP000289340"/>
    </source>
</evidence>
<dbReference type="SMART" id="SM00184">
    <property type="entry name" value="RING"/>
    <property type="match status" value="1"/>
</dbReference>
<reference evidence="8" key="1">
    <citation type="submission" date="2014-07" db="EMBL/GenBank/DDBJ databases">
        <title>Identification of a novel salt tolerance gene in wild soybean by whole-genome sequencing.</title>
        <authorList>
            <person name="Lam H.-M."/>
            <person name="Qi X."/>
            <person name="Li M.-W."/>
            <person name="Liu X."/>
            <person name="Xie M."/>
            <person name="Ni M."/>
            <person name="Xu X."/>
        </authorList>
    </citation>
    <scope>NUCLEOTIDE SEQUENCE [LARGE SCALE GENOMIC DNA]</scope>
    <source>
        <tissue evidence="8">Root</tissue>
    </source>
</reference>
<dbReference type="EMBL" id="KN645951">
    <property type="protein sequence ID" value="KHN40142.1"/>
    <property type="molecule type" value="Genomic_DNA"/>
</dbReference>
<dbReference type="EC" id="2.3.2.27" evidence="2"/>
<evidence type="ECO:0000256" key="4">
    <source>
        <dbReference type="ARBA" id="ARBA00022771"/>
    </source>
</evidence>
<dbReference type="Proteomes" id="UP000289340">
    <property type="component" value="Chromosome 1"/>
</dbReference>
<keyword evidence="10" id="KW-1185">Reference proteome</keyword>
<sequence>MNPMMIEPANISSSSSFNINPKIVEERMGPYNIRVINEQVVKPNPRDTLRFNVTVTLRQFSIYDWRLRLIRTSTLLETSTSISFQSLFEDNQDFLRSVLSNPECFLYFIPRSFDQISRNIVSVVQRALEVQGSPSSAESADFECEVFPLTLDIFVDMLEEVDEETLALIEEESIQQEVAMIPASNEAIHSLQAFTDPLFLKTEKCNICMDEFYAEEGNEDDVKLLSSSSMPCGHVFHHQCIVKWLQTSHTCPLCRYPMPSVHD</sequence>
<keyword evidence="5" id="KW-0862">Zinc</keyword>
<dbReference type="AlphaFoldDB" id="A0A0B2S7A5"/>
<dbReference type="GO" id="GO:0008270">
    <property type="term" value="F:zinc ion binding"/>
    <property type="evidence" value="ECO:0007669"/>
    <property type="project" value="UniProtKB-KW"/>
</dbReference>
<dbReference type="PANTHER" id="PTHR15710:SF77">
    <property type="entry name" value="RING-H2 FINGER PROTEIN ATL21B"/>
    <property type="match status" value="1"/>
</dbReference>
<dbReference type="InterPro" id="IPR011016">
    <property type="entry name" value="Znf_RING-CH"/>
</dbReference>
<dbReference type="InterPro" id="IPR001841">
    <property type="entry name" value="Znf_RING"/>
</dbReference>
<evidence type="ECO:0000256" key="2">
    <source>
        <dbReference type="ARBA" id="ARBA00012483"/>
    </source>
</evidence>
<feature type="domain" description="RING-type" evidence="7">
    <location>
        <begin position="205"/>
        <end position="255"/>
    </location>
</feature>
<gene>
    <name evidence="9" type="ORF">D0Y65_001537</name>
    <name evidence="8" type="ORF">glysoja_028763</name>
</gene>
<dbReference type="CDD" id="cd16454">
    <property type="entry name" value="RING-H2_PA-TM-RING"/>
    <property type="match status" value="1"/>
</dbReference>
<evidence type="ECO:0000256" key="3">
    <source>
        <dbReference type="ARBA" id="ARBA00022723"/>
    </source>
</evidence>
<dbReference type="GO" id="GO:0061630">
    <property type="term" value="F:ubiquitin protein ligase activity"/>
    <property type="evidence" value="ECO:0007669"/>
    <property type="project" value="UniProtKB-EC"/>
</dbReference>
<dbReference type="GO" id="GO:0005737">
    <property type="term" value="C:cytoplasm"/>
    <property type="evidence" value="ECO:0007669"/>
    <property type="project" value="TreeGrafter"/>
</dbReference>
<evidence type="ECO:0000313" key="8">
    <source>
        <dbReference type="EMBL" id="KHN40142.1"/>
    </source>
</evidence>
<dbReference type="PANTHER" id="PTHR15710">
    <property type="entry name" value="E3 UBIQUITIN-PROTEIN LIGASE PRAJA"/>
    <property type="match status" value="1"/>
</dbReference>
<comment type="catalytic activity">
    <reaction evidence="1">
        <text>S-ubiquitinyl-[E2 ubiquitin-conjugating enzyme]-L-cysteine + [acceptor protein]-L-lysine = [E2 ubiquitin-conjugating enzyme]-L-cysteine + N(6)-ubiquitinyl-[acceptor protein]-L-lysine.</text>
        <dbReference type="EC" id="2.3.2.27"/>
    </reaction>
</comment>
<dbReference type="Gene3D" id="3.30.40.10">
    <property type="entry name" value="Zinc/RING finger domain, C3HC4 (zinc finger)"/>
    <property type="match status" value="1"/>
</dbReference>
<organism evidence="8">
    <name type="scientific">Glycine soja</name>
    <name type="common">Wild soybean</name>
    <dbReference type="NCBI Taxonomy" id="3848"/>
    <lineage>
        <taxon>Eukaryota</taxon>
        <taxon>Viridiplantae</taxon>
        <taxon>Streptophyta</taxon>
        <taxon>Embryophyta</taxon>
        <taxon>Tracheophyta</taxon>
        <taxon>Spermatophyta</taxon>
        <taxon>Magnoliopsida</taxon>
        <taxon>eudicotyledons</taxon>
        <taxon>Gunneridae</taxon>
        <taxon>Pentapetalae</taxon>
        <taxon>rosids</taxon>
        <taxon>fabids</taxon>
        <taxon>Fabales</taxon>
        <taxon>Fabaceae</taxon>
        <taxon>Papilionoideae</taxon>
        <taxon>50 kb inversion clade</taxon>
        <taxon>NPAAA clade</taxon>
        <taxon>indigoferoid/millettioid clade</taxon>
        <taxon>Phaseoleae</taxon>
        <taxon>Glycine</taxon>
        <taxon>Glycine subgen. Soja</taxon>
    </lineage>
</organism>
<keyword evidence="4 6" id="KW-0863">Zinc-finger</keyword>
<dbReference type="GO" id="GO:0016567">
    <property type="term" value="P:protein ubiquitination"/>
    <property type="evidence" value="ECO:0007669"/>
    <property type="project" value="TreeGrafter"/>
</dbReference>
<accession>A0A0B2S7A5</accession>
<evidence type="ECO:0000256" key="1">
    <source>
        <dbReference type="ARBA" id="ARBA00000900"/>
    </source>
</evidence>
<evidence type="ECO:0000259" key="7">
    <source>
        <dbReference type="PROSITE" id="PS50089"/>
    </source>
</evidence>
<reference evidence="9 10" key="2">
    <citation type="submission" date="2018-09" db="EMBL/GenBank/DDBJ databases">
        <title>A high-quality reference genome of wild soybean provides a powerful tool to mine soybean genomes.</title>
        <authorList>
            <person name="Xie M."/>
            <person name="Chung C.Y.L."/>
            <person name="Li M.-W."/>
            <person name="Wong F.-L."/>
            <person name="Chan T.-F."/>
            <person name="Lam H.-M."/>
        </authorList>
    </citation>
    <scope>NUCLEOTIDE SEQUENCE [LARGE SCALE GENOMIC DNA]</scope>
    <source>
        <strain evidence="10">cv. W05</strain>
        <tissue evidence="9">Hypocotyl of etiolated seedlings</tissue>
    </source>
</reference>
<name>A0A0B2S7A5_GLYSO</name>
<protein>
    <recommendedName>
        <fullName evidence="2">RING-type E3 ubiquitin transferase</fullName>
        <ecNumber evidence="2">2.3.2.27</ecNumber>
    </recommendedName>
</protein>